<feature type="compositionally biased region" description="Acidic residues" evidence="3">
    <location>
        <begin position="374"/>
        <end position="383"/>
    </location>
</feature>
<dbReference type="PANTHER" id="PTHR37842:SF2">
    <property type="entry name" value="GYLCOSYL HYDROLASE 115 C-TERMINAL DOMAIN-CONTAINING PROTEIN"/>
    <property type="match status" value="1"/>
</dbReference>
<dbReference type="Gene3D" id="2.60.120.1620">
    <property type="match status" value="2"/>
</dbReference>
<dbReference type="Gene3D" id="2.60.120.260">
    <property type="entry name" value="Galactose-binding domain-like"/>
    <property type="match status" value="2"/>
</dbReference>
<dbReference type="SUPFAM" id="SSF49785">
    <property type="entry name" value="Galactose-binding domain-like"/>
    <property type="match status" value="1"/>
</dbReference>
<organism evidence="6 7">
    <name type="scientific">Flavonifractor hominis</name>
    <dbReference type="NCBI Taxonomy" id="3133178"/>
    <lineage>
        <taxon>Bacteria</taxon>
        <taxon>Bacillati</taxon>
        <taxon>Bacillota</taxon>
        <taxon>Clostridia</taxon>
        <taxon>Eubacteriales</taxon>
        <taxon>Oscillospiraceae</taxon>
        <taxon>Flavonifractor</taxon>
    </lineage>
</organism>
<feature type="region of interest" description="Disordered" evidence="3">
    <location>
        <begin position="359"/>
        <end position="383"/>
    </location>
</feature>
<evidence type="ECO:0000313" key="6">
    <source>
        <dbReference type="EMBL" id="MEQ2456193.1"/>
    </source>
</evidence>
<feature type="signal peptide" evidence="4">
    <location>
        <begin position="1"/>
        <end position="28"/>
    </location>
</feature>
<keyword evidence="4" id="KW-0732">Signal</keyword>
<keyword evidence="7" id="KW-1185">Reference proteome</keyword>
<name>A0ABV1ENM7_9FIRM</name>
<evidence type="ECO:0000256" key="1">
    <source>
        <dbReference type="ARBA" id="ARBA00022737"/>
    </source>
</evidence>
<dbReference type="PROSITE" id="PS51272">
    <property type="entry name" value="SLH"/>
    <property type="match status" value="3"/>
</dbReference>
<feature type="domain" description="SLH" evidence="5">
    <location>
        <begin position="92"/>
        <end position="149"/>
    </location>
</feature>
<feature type="domain" description="SLH" evidence="5">
    <location>
        <begin position="29"/>
        <end position="91"/>
    </location>
</feature>
<dbReference type="EMBL" id="JBBMFT010000003">
    <property type="protein sequence ID" value="MEQ2456193.1"/>
    <property type="molecule type" value="Genomic_DNA"/>
</dbReference>
<dbReference type="InterPro" id="IPR042301">
    <property type="entry name" value="GH115_sf"/>
</dbReference>
<dbReference type="Proteomes" id="UP001440599">
    <property type="component" value="Unassembled WGS sequence"/>
</dbReference>
<dbReference type="Pfam" id="PF00395">
    <property type="entry name" value="SLH"/>
    <property type="match status" value="3"/>
</dbReference>
<dbReference type="PANTHER" id="PTHR37842">
    <property type="match status" value="1"/>
</dbReference>
<reference evidence="6 7" key="1">
    <citation type="submission" date="2024-03" db="EMBL/GenBank/DDBJ databases">
        <title>Human intestinal bacterial collection.</title>
        <authorList>
            <person name="Pauvert C."/>
            <person name="Hitch T.C.A."/>
            <person name="Clavel T."/>
        </authorList>
    </citation>
    <scope>NUCLEOTIDE SEQUENCE [LARGE SCALE GENOMIC DNA]</scope>
    <source>
        <strain evidence="6 7">CLA-AP-H34</strain>
    </source>
</reference>
<proteinExistence type="predicted"/>
<gene>
    <name evidence="6" type="ORF">WMO45_06620</name>
</gene>
<protein>
    <submittedName>
        <fullName evidence="6">Glycosyl hydrolase 115 family protein</fullName>
    </submittedName>
</protein>
<evidence type="ECO:0000259" key="5">
    <source>
        <dbReference type="PROSITE" id="PS51272"/>
    </source>
</evidence>
<evidence type="ECO:0000256" key="4">
    <source>
        <dbReference type="SAM" id="SignalP"/>
    </source>
</evidence>
<dbReference type="Gene3D" id="1.20.58.2150">
    <property type="match status" value="1"/>
</dbReference>
<evidence type="ECO:0000256" key="3">
    <source>
        <dbReference type="SAM" id="MobiDB-lite"/>
    </source>
</evidence>
<accession>A0ABV1ENM7</accession>
<sequence>MEQEGKRRLLALVLSGALLVSSTPLALAADPTTYKDMPDDWSRPALEEAVENGLLQGNGGYLDPAGVLSRAQMATILVRAFGATQSADLSAYSDVEEQAWYYEDFSRAVAMGLFQGSNGKLSPEAPITRQEAFVVLARAFGLKANSTGSYFVFSDATEVAAWAAEPVAAMVEAGYVQGTAGKLNPTDTITRAEFAQVMSNLVSEYDQAAGTVEGNVVLRSSGTLTGTVIQGDLIVAEGAGEVTLDGVRVQGRILVRGGTAVTLQNETSAATILLNGAGAGLTVGRGCTVETITVAKEVQNAAIQVDGTVEQITTAASGTAVTGNGSVTYVQVQAGAEGVTVSTEETRITVAQDAGYVKTPSGTVRPGFSGNSTQEEEEPEEPTPEVATDRIYNGLVTAPILMDASYAASQEDTYAQRTYTQIARAVGDLRQDIAMVTGAIDDQQIQQLFVDDDAARDARLAAAEASKVPALVTDPAKMQADYAIIVGAIDDSPLIQGLMADGKLDEAQSIQGKWEAYVIKEVEQPLPGVDKGLVIAGSDARGTIYGIYTISEEIGVSPFYWYSDVPVEVQEEIDVDYTTALVDDGPDVKYRGIFINDEEHAMDWAAAKFPTENGTPDVNYYRHVYEMLLRLKADTLWPAMHEGTQSFNVALDEDGIPINAKEAAKYGIIMGNSHCEILLRTNTGEWSPWINAHKDAYGGNTAYDFTTNEQALLDYWRERLETNKDFESILTIGIRGVHDGGFQCANLDKYPGANDSEKKVAMMKDVITKQRELIAQVYGEENVQKVPQVLIPYKEMNDVYNAGLDEFMMWDGSEDFNGDGVIDWRDDNTDVMLMWAEDNHNYLRQTPSAEEAGRAGGAGIYYHSSYWGSPRSYLWTNEIQLSVMSEQMHRAFDTGADDYWILNVGDIKPGELPMELFMKIGWDPEHWDDTVIQSEFLKEQAMRDYHVSEETAEQIAAVMDDYYRLVGTKKPYFFNTGDKDELQFSVTANGDEGMRFLEQCNAVVDALGQVYEALPEDNKTSFYQLAYYNAMALRDAAEEHIYFEKNQLSAAQGRYGSAAVYAQLGQQAGQRIDDGVLEFNGQNQDKWTGMIKLTHPGGNYERIAESKYAYAAASDGVGASCENATEAGSGTLRFHSMSAEDTRFFDVFDRNDQEEHWVAEADADWVILSRTSGTTSTEQRVLVNVDWSRVKEDSSAVIRVYNADETGAKTGEPVAEFTVEAVVSDLSFGTEKGYVEANGYVAIEAEHYTQNLPGADGSYWKDVVSNGQHGDTMKSLPSGDHHTEDWDNTAQLHYSVYFEQAGSYTLTLNRLPTLNEGSVNGTARSMNVAVGVAGATPTVLKGARSASGSAWQNNVLRQYEPLTCQIEVQAGWNDIVVYRSDSDFVFDRMVIETVEGAVPTSLMGPVESPNNIAAAPAAQVGALPEEALDGYRALPGATLTHGETVEVAVDGLTAAVSANPKVAQVIKVENGVLTLSGLRAGVTSLSVSTTEGDGILQVHVQPRPDAGSGVYQEQDGLVVVDAADAMADNLYAARTDSNDQVHAWQLVDGGLKVLPDLSDDSGKWTTGSLAALEGKAPSLSYTVEIHDAGTYYLYLNMSNPDVDADSYHVVVDGVFRYTDNSVTLDGVERWRTAGKAIQLSQGEHTITIFAREDGFVINQLVLSQDANASFEGFQTPSQSVVPAPRIVLDALNDQSMHCGDSRAVAVSVRTTNGAPVHLEVRSDNEAAVSVTDVTETGFTLQAGESAGAAEITVTATAQDCAEVAVHFQVTVRDISNAGPYLEKDGQVVINAADALEQSGFAWASAASDGHDWTALDAGVQVTPDNGGKWTDGKWESLNGKAPALNFRVRVETAGDYYLFVNMSNPDANGDSYHVAVDGAFAYTCDTSGRLDGALLWYHEDRAIPLEAGEHTITIFAREDGFVLNQLVLTTNADAAFEGLQTPSDRGEPDEPEQGNAYQMEDGVVVINAVDAMGNSAYASHSDVDGSGAYPDVNFAWVTVDEAGESESGIQLTPVANPDNKFEWTSKGETRTPSVTYAVYVEQAGDYYLSFFSNSPNVNTDSFHFGVNGVYQFASKEVITDSWDGTEKDNYGSAVGERWFTCDKRTVHLDAGVNTITIWGRESGLLLRQLMLSQQIPAGLDTQWQTPSAVISA</sequence>
<dbReference type="SUPFAM" id="SSF55545">
    <property type="entry name" value="beta-N-acetylhexosaminidase-like domain"/>
    <property type="match status" value="1"/>
</dbReference>
<feature type="chain" id="PRO_5046868240" evidence="4">
    <location>
        <begin position="29"/>
        <end position="2152"/>
    </location>
</feature>
<keyword evidence="1" id="KW-0677">Repeat</keyword>
<keyword evidence="2 6" id="KW-0378">Hydrolase</keyword>
<dbReference type="InterPro" id="IPR041437">
    <property type="entry name" value="GH115_C"/>
</dbReference>
<evidence type="ECO:0000313" key="7">
    <source>
        <dbReference type="Proteomes" id="UP001440599"/>
    </source>
</evidence>
<dbReference type="Gene3D" id="3.30.379.10">
    <property type="entry name" value="Chitobiase/beta-hexosaminidase domain 2-like"/>
    <property type="match status" value="1"/>
</dbReference>
<dbReference type="Pfam" id="PF15979">
    <property type="entry name" value="Glyco_hydro_115"/>
    <property type="match status" value="1"/>
</dbReference>
<dbReference type="InterPro" id="IPR031924">
    <property type="entry name" value="GH115"/>
</dbReference>
<dbReference type="Pfam" id="PF17829">
    <property type="entry name" value="GH115_C"/>
    <property type="match status" value="2"/>
</dbReference>
<dbReference type="GO" id="GO:0016787">
    <property type="term" value="F:hydrolase activity"/>
    <property type="evidence" value="ECO:0007669"/>
    <property type="project" value="UniProtKB-KW"/>
</dbReference>
<evidence type="ECO:0000256" key="2">
    <source>
        <dbReference type="ARBA" id="ARBA00022801"/>
    </source>
</evidence>
<comment type="caution">
    <text evidence="6">The sequence shown here is derived from an EMBL/GenBank/DDBJ whole genome shotgun (WGS) entry which is preliminary data.</text>
</comment>
<dbReference type="RefSeq" id="WP_349139779.1">
    <property type="nucleotide sequence ID" value="NZ_JBBMFT010000003.1"/>
</dbReference>
<dbReference type="InterPro" id="IPR029018">
    <property type="entry name" value="Hex-like_dom2"/>
</dbReference>
<dbReference type="Gene3D" id="3.20.20.520">
    <property type="entry name" value="Glycosyl hydrolase family 115"/>
    <property type="match status" value="1"/>
</dbReference>
<feature type="domain" description="SLH" evidence="5">
    <location>
        <begin position="150"/>
        <end position="212"/>
    </location>
</feature>
<dbReference type="InterPro" id="IPR001119">
    <property type="entry name" value="SLH_dom"/>
</dbReference>
<dbReference type="InterPro" id="IPR008979">
    <property type="entry name" value="Galactose-bd-like_sf"/>
</dbReference>